<reference evidence="1" key="1">
    <citation type="submission" date="2022-08" db="EMBL/GenBank/DDBJ databases">
        <title>Genome Sequence of Pycnoporus sanguineus.</title>
        <authorList>
            <person name="Buettner E."/>
        </authorList>
    </citation>
    <scope>NUCLEOTIDE SEQUENCE</scope>
    <source>
        <strain evidence="1">CG-C14</strain>
    </source>
</reference>
<proteinExistence type="predicted"/>
<accession>A0ACC1MD24</accession>
<protein>
    <submittedName>
        <fullName evidence="1">Uncharacterized protein</fullName>
    </submittedName>
</protein>
<sequence length="108" mass="11909">MAILFGLLMEHAPDNQQVLLEALPGSTHREQIGTLLQHAQDFTVFYVALTRKMAQVRDRSQAEEDENPEADEDDLAHPSAAAVLRDSKGEAVAKGVVAFLRRLRDLSG</sequence>
<name>A0ACC1MD24_9APHY</name>
<evidence type="ECO:0000313" key="2">
    <source>
        <dbReference type="Proteomes" id="UP001144978"/>
    </source>
</evidence>
<dbReference type="Proteomes" id="UP001144978">
    <property type="component" value="Unassembled WGS sequence"/>
</dbReference>
<gene>
    <name evidence="1" type="ORF">NUW54_g14466</name>
</gene>
<organism evidence="1 2">
    <name type="scientific">Trametes sanguinea</name>
    <dbReference type="NCBI Taxonomy" id="158606"/>
    <lineage>
        <taxon>Eukaryota</taxon>
        <taxon>Fungi</taxon>
        <taxon>Dikarya</taxon>
        <taxon>Basidiomycota</taxon>
        <taxon>Agaricomycotina</taxon>
        <taxon>Agaricomycetes</taxon>
        <taxon>Polyporales</taxon>
        <taxon>Polyporaceae</taxon>
        <taxon>Trametes</taxon>
    </lineage>
</organism>
<evidence type="ECO:0000313" key="1">
    <source>
        <dbReference type="EMBL" id="KAJ2959675.1"/>
    </source>
</evidence>
<comment type="caution">
    <text evidence="1">The sequence shown here is derived from an EMBL/GenBank/DDBJ whole genome shotgun (WGS) entry which is preliminary data.</text>
</comment>
<keyword evidence="2" id="KW-1185">Reference proteome</keyword>
<dbReference type="EMBL" id="JANSHE010007495">
    <property type="protein sequence ID" value="KAJ2959675.1"/>
    <property type="molecule type" value="Genomic_DNA"/>
</dbReference>